<evidence type="ECO:0000256" key="4">
    <source>
        <dbReference type="ARBA" id="ARBA00022801"/>
    </source>
</evidence>
<evidence type="ECO:0000256" key="7">
    <source>
        <dbReference type="SAM" id="Phobius"/>
    </source>
</evidence>
<dbReference type="InterPro" id="IPR036938">
    <property type="entry name" value="PAP2/HPO_sf"/>
</dbReference>
<protein>
    <recommendedName>
        <fullName evidence="8">Phosphatidic acid phosphatase type 2/haloperoxidase domain-containing protein</fullName>
    </recommendedName>
</protein>
<keyword evidence="10" id="KW-1185">Reference proteome</keyword>
<dbReference type="PANTHER" id="PTHR14969:SF62">
    <property type="entry name" value="DECAPRENYLPHOSPHORYL-5-PHOSPHORIBOSE PHOSPHATASE RV3807C-RELATED"/>
    <property type="match status" value="1"/>
</dbReference>
<evidence type="ECO:0000256" key="2">
    <source>
        <dbReference type="ARBA" id="ARBA00022475"/>
    </source>
</evidence>
<evidence type="ECO:0000259" key="8">
    <source>
        <dbReference type="SMART" id="SM00014"/>
    </source>
</evidence>
<dbReference type="GO" id="GO:0016787">
    <property type="term" value="F:hydrolase activity"/>
    <property type="evidence" value="ECO:0007669"/>
    <property type="project" value="UniProtKB-KW"/>
</dbReference>
<dbReference type="InterPro" id="IPR000326">
    <property type="entry name" value="PAP2/HPO"/>
</dbReference>
<dbReference type="Gene3D" id="1.20.144.10">
    <property type="entry name" value="Phosphatidic acid phosphatase type 2/haloperoxidase"/>
    <property type="match status" value="1"/>
</dbReference>
<keyword evidence="3 7" id="KW-0812">Transmembrane</keyword>
<evidence type="ECO:0000313" key="10">
    <source>
        <dbReference type="Proteomes" id="UP000268857"/>
    </source>
</evidence>
<dbReference type="Proteomes" id="UP000268857">
    <property type="component" value="Unassembled WGS sequence"/>
</dbReference>
<evidence type="ECO:0000256" key="5">
    <source>
        <dbReference type="ARBA" id="ARBA00022989"/>
    </source>
</evidence>
<keyword evidence="5 7" id="KW-1133">Transmembrane helix</keyword>
<evidence type="ECO:0000256" key="6">
    <source>
        <dbReference type="ARBA" id="ARBA00023136"/>
    </source>
</evidence>
<name>A0A3S1A0J6_CHLFR</name>
<evidence type="ECO:0000256" key="3">
    <source>
        <dbReference type="ARBA" id="ARBA00022692"/>
    </source>
</evidence>
<accession>A0A3S1A0J6</accession>
<gene>
    <name evidence="9" type="ORF">PCC6912_14780</name>
</gene>
<organism evidence="9 10">
    <name type="scientific">Chlorogloeopsis fritschii PCC 6912</name>
    <dbReference type="NCBI Taxonomy" id="211165"/>
    <lineage>
        <taxon>Bacteria</taxon>
        <taxon>Bacillati</taxon>
        <taxon>Cyanobacteriota</taxon>
        <taxon>Cyanophyceae</taxon>
        <taxon>Nostocales</taxon>
        <taxon>Chlorogloeopsidaceae</taxon>
        <taxon>Chlorogloeopsis</taxon>
    </lineage>
</organism>
<dbReference type="CDD" id="cd03392">
    <property type="entry name" value="PAP2_like_2"/>
    <property type="match status" value="1"/>
</dbReference>
<proteinExistence type="predicted"/>
<evidence type="ECO:0000313" key="9">
    <source>
        <dbReference type="EMBL" id="RUR84583.1"/>
    </source>
</evidence>
<feature type="domain" description="Phosphatidic acid phosphatase type 2/haloperoxidase" evidence="8">
    <location>
        <begin position="72"/>
        <end position="181"/>
    </location>
</feature>
<feature type="transmembrane region" description="Helical" evidence="7">
    <location>
        <begin position="138"/>
        <end position="158"/>
    </location>
</feature>
<evidence type="ECO:0000256" key="1">
    <source>
        <dbReference type="ARBA" id="ARBA00004651"/>
    </source>
</evidence>
<feature type="transmembrane region" description="Helical" evidence="7">
    <location>
        <begin position="165"/>
        <end position="184"/>
    </location>
</feature>
<comment type="caution">
    <text evidence="9">The sequence shown here is derived from an EMBL/GenBank/DDBJ whole genome shotgun (WGS) entry which is preliminary data.</text>
</comment>
<dbReference type="AlphaFoldDB" id="A0A3S1A0J6"/>
<dbReference type="GO" id="GO:0005886">
    <property type="term" value="C:plasma membrane"/>
    <property type="evidence" value="ECO:0007669"/>
    <property type="project" value="UniProtKB-SubCell"/>
</dbReference>
<feature type="transmembrane region" description="Helical" evidence="7">
    <location>
        <begin position="46"/>
        <end position="66"/>
    </location>
</feature>
<reference evidence="9 10" key="1">
    <citation type="journal article" date="2019" name="Genome Biol. Evol.">
        <title>Day and night: Metabolic profiles and evolutionary relationships of six axenic non-marine cyanobacteria.</title>
        <authorList>
            <person name="Will S.E."/>
            <person name="Henke P."/>
            <person name="Boedeker C."/>
            <person name="Huang S."/>
            <person name="Brinkmann H."/>
            <person name="Rohde M."/>
            <person name="Jarek M."/>
            <person name="Friedl T."/>
            <person name="Seufert S."/>
            <person name="Schumacher M."/>
            <person name="Overmann J."/>
            <person name="Neumann-Schaal M."/>
            <person name="Petersen J."/>
        </authorList>
    </citation>
    <scope>NUCLEOTIDE SEQUENCE [LARGE SCALE GENOMIC DNA]</scope>
    <source>
        <strain evidence="9 10">PCC 6912</strain>
    </source>
</reference>
<keyword evidence="2" id="KW-1003">Cell membrane</keyword>
<feature type="transmembrane region" description="Helical" evidence="7">
    <location>
        <begin position="110"/>
        <end position="132"/>
    </location>
</feature>
<comment type="subcellular location">
    <subcellularLocation>
        <location evidence="1">Cell membrane</location>
        <topology evidence="1">Multi-pass membrane protein</topology>
    </subcellularLocation>
</comment>
<keyword evidence="4" id="KW-0378">Hydrolase</keyword>
<sequence length="216" mass="23901">MQIFRLLALELRENEGGFPFDLPILVAIHTTSQPYLDAIALRLTKLGSVWTVSPIVATIALILLFLKRWRSLVYLLTTTIGSAIINLTAKEIMHRVRPQLWNSPAPELDYAFPSGHAMTSMTLVAVLVILTWGSVSSWIILFLGSLFVLAIAWTRLYLGVHFPSDIVAGWMVSIAWAIGVSLIIKPNLTKILPVTETAPVEETSLLPEETQLVGED</sequence>
<dbReference type="Pfam" id="PF01569">
    <property type="entry name" value="PAP2"/>
    <property type="match status" value="1"/>
</dbReference>
<feature type="transmembrane region" description="Helical" evidence="7">
    <location>
        <begin position="72"/>
        <end position="89"/>
    </location>
</feature>
<keyword evidence="6 7" id="KW-0472">Membrane</keyword>
<dbReference type="SUPFAM" id="SSF48317">
    <property type="entry name" value="Acid phosphatase/Vanadium-dependent haloperoxidase"/>
    <property type="match status" value="1"/>
</dbReference>
<dbReference type="SMART" id="SM00014">
    <property type="entry name" value="acidPPc"/>
    <property type="match status" value="1"/>
</dbReference>
<dbReference type="PANTHER" id="PTHR14969">
    <property type="entry name" value="SPHINGOSINE-1-PHOSPHATE PHOSPHOHYDROLASE"/>
    <property type="match status" value="1"/>
</dbReference>
<dbReference type="EMBL" id="RSCJ01000004">
    <property type="protein sequence ID" value="RUR84583.1"/>
    <property type="molecule type" value="Genomic_DNA"/>
</dbReference>
<dbReference type="STRING" id="211165.GCA_000317285_03930"/>